<feature type="modified residue" description="N6-(pyridoxal phosphate)lysine" evidence="7">
    <location>
        <position position="277"/>
    </location>
</feature>
<keyword evidence="4 7" id="KW-0808">Transferase</keyword>
<dbReference type="AlphaFoldDB" id="Q3JQC2"/>
<dbReference type="InterPro" id="IPR005814">
    <property type="entry name" value="Aminotrans_3"/>
</dbReference>
<dbReference type="InterPro" id="IPR049704">
    <property type="entry name" value="Aminotrans_3_PPA_site"/>
</dbReference>
<keyword evidence="3 7" id="KW-0032">Aminotransferase</keyword>
<dbReference type="GO" id="GO:0042802">
    <property type="term" value="F:identical protein binding"/>
    <property type="evidence" value="ECO:0007669"/>
    <property type="project" value="TreeGrafter"/>
</dbReference>
<dbReference type="InterPro" id="IPR015422">
    <property type="entry name" value="PyrdxlP-dep_Trfase_small"/>
</dbReference>
<gene>
    <name evidence="8" type="primary">astC</name>
    <name evidence="7" type="synonym">argD</name>
    <name evidence="8" type="ordered locus">BURPS1710b_2847</name>
</gene>
<dbReference type="InterPro" id="IPR015424">
    <property type="entry name" value="PyrdxlP-dep_Trfase"/>
</dbReference>
<dbReference type="Gene3D" id="3.90.1150.10">
    <property type="entry name" value="Aspartate Aminotransferase, domain 1"/>
    <property type="match status" value="1"/>
</dbReference>
<feature type="binding site" evidence="7">
    <location>
        <position position="166"/>
    </location>
    <ligand>
        <name>N(2)-acetyl-L-ornithine</name>
        <dbReference type="ChEBI" id="CHEBI:57805"/>
    </ligand>
</feature>
<dbReference type="PANTHER" id="PTHR11986">
    <property type="entry name" value="AMINOTRANSFERASE CLASS III"/>
    <property type="match status" value="1"/>
</dbReference>
<evidence type="ECO:0000256" key="6">
    <source>
        <dbReference type="ARBA" id="ARBA00049111"/>
    </source>
</evidence>
<evidence type="ECO:0000313" key="9">
    <source>
        <dbReference type="Proteomes" id="UP000002700"/>
    </source>
</evidence>
<dbReference type="GO" id="GO:0045303">
    <property type="term" value="F:diaminobutyrate-2-oxoglutarate transaminase activity"/>
    <property type="evidence" value="ECO:0007669"/>
    <property type="project" value="UniProtKB-EC"/>
</dbReference>
<evidence type="ECO:0000256" key="5">
    <source>
        <dbReference type="ARBA" id="ARBA00022898"/>
    </source>
</evidence>
<dbReference type="GO" id="GO:0005737">
    <property type="term" value="C:cytoplasm"/>
    <property type="evidence" value="ECO:0007669"/>
    <property type="project" value="UniProtKB-SubCell"/>
</dbReference>
<evidence type="ECO:0000256" key="4">
    <source>
        <dbReference type="ARBA" id="ARBA00022679"/>
    </source>
</evidence>
<dbReference type="Proteomes" id="UP000002700">
    <property type="component" value="Chromosome I"/>
</dbReference>
<comment type="subcellular location">
    <subcellularLocation>
        <location evidence="7">Cytoplasm</location>
    </subcellularLocation>
</comment>
<feature type="binding site" evidence="7">
    <location>
        <begin position="248"/>
        <end position="251"/>
    </location>
    <ligand>
        <name>pyridoxal 5'-phosphate</name>
        <dbReference type="ChEBI" id="CHEBI:597326"/>
    </ligand>
</feature>
<dbReference type="InterPro" id="IPR015421">
    <property type="entry name" value="PyrdxlP-dep_Trfase_major"/>
</dbReference>
<accession>Q3JQC2</accession>
<feature type="binding site" evidence="7">
    <location>
        <position position="306"/>
    </location>
    <ligand>
        <name>pyridoxal 5'-phosphate</name>
        <dbReference type="ChEBI" id="CHEBI:597326"/>
    </ligand>
</feature>
<dbReference type="HOGENOM" id="CLU_016922_10_1_4"/>
<name>Q3JQC2_BURP1</name>
<dbReference type="Gene3D" id="3.40.640.10">
    <property type="entry name" value="Type I PLP-dependent aspartate aminotransferase-like (Major domain)"/>
    <property type="match status" value="1"/>
</dbReference>
<dbReference type="NCBIfam" id="TIGR00707">
    <property type="entry name" value="argD"/>
    <property type="match status" value="1"/>
</dbReference>
<dbReference type="GO" id="GO:0030170">
    <property type="term" value="F:pyridoxal phosphate binding"/>
    <property type="evidence" value="ECO:0007669"/>
    <property type="project" value="InterPro"/>
</dbReference>
<dbReference type="NCBIfam" id="TIGR03246">
    <property type="entry name" value="arg_catab_astC"/>
    <property type="match status" value="1"/>
</dbReference>
<feature type="binding site" evidence="7">
    <location>
        <begin position="130"/>
        <end position="131"/>
    </location>
    <ligand>
        <name>pyridoxal 5'-phosphate</name>
        <dbReference type="ChEBI" id="CHEBI:597326"/>
    </ligand>
</feature>
<dbReference type="PIRSF" id="PIRSF000521">
    <property type="entry name" value="Transaminase_4ab_Lys_Orn"/>
    <property type="match status" value="1"/>
</dbReference>
<keyword evidence="5 7" id="KW-0663">Pyridoxal phosphate</keyword>
<dbReference type="InterPro" id="IPR004636">
    <property type="entry name" value="AcOrn/SuccOrn_fam"/>
</dbReference>
<dbReference type="EnsemblBacteria" id="ABA50571">
    <property type="protein sequence ID" value="ABA50571"/>
    <property type="gene ID" value="BURPS1710b_2847"/>
</dbReference>
<dbReference type="PROSITE" id="PS00600">
    <property type="entry name" value="AA_TRANSFER_CLASS_3"/>
    <property type="match status" value="1"/>
</dbReference>
<organism evidence="8 9">
    <name type="scientific">Burkholderia pseudomallei (strain 1710b)</name>
    <dbReference type="NCBI Taxonomy" id="320372"/>
    <lineage>
        <taxon>Bacteria</taxon>
        <taxon>Pseudomonadati</taxon>
        <taxon>Pseudomonadota</taxon>
        <taxon>Betaproteobacteria</taxon>
        <taxon>Burkholderiales</taxon>
        <taxon>Burkholderiaceae</taxon>
        <taxon>Burkholderia</taxon>
        <taxon>pseudomallei group</taxon>
    </lineage>
</organism>
<dbReference type="NCBIfam" id="NF009047">
    <property type="entry name" value="PRK12381.1"/>
    <property type="match status" value="1"/>
</dbReference>
<evidence type="ECO:0000256" key="1">
    <source>
        <dbReference type="ARBA" id="ARBA00004946"/>
    </source>
</evidence>
<dbReference type="EMBL" id="CP000124">
    <property type="protein sequence ID" value="ABA50571.1"/>
    <property type="molecule type" value="Genomic_DNA"/>
</dbReference>
<dbReference type="InterPro" id="IPR017652">
    <property type="entry name" value="Ac/SucOrn_transaminase_bac"/>
</dbReference>
<dbReference type="EC" id="2.6.1.11" evidence="7"/>
<sequence length="434" mass="46466">MRKTHPAPLPKLERVTCYETKGIVMKSPNVSRQTFDEVMVPVFSPAPFIPDRGEGSRVWDTEGRDYVDFAGGIAVTALGHGHPELLKVLDEQSRKLWHIGNGYTNEPVLRLAKRLESLTFADRAFFANSGAEANEAALKLARRVAFERHGADKYEIVSFLQSFHGRTFFTVSVGGQSKYSEGFGPVPEGIKHLPFNDIAAAQAAIGPKTCAVIVEPIQGEGGVIPADPAFLKALREACDAHGALLIFDEVQTGVGRTGHFYAYMDTGVTPDILTTAKALGNGLPIGAMLTTEALAAHFKVGVHGTTYGGNPLASAIAEKVVELVGDPALLEGVKQRSARLTATLEKINARFKLFKEIRGKGLLIGAELVGALDGRAKDFVSAAAEHGVIMLIAGPNVLRFAPSLVIPLDVLDEGLARFEKAVEQVLAQAEAAPR</sequence>
<keyword evidence="7" id="KW-0963">Cytoplasm</keyword>
<evidence type="ECO:0000256" key="3">
    <source>
        <dbReference type="ARBA" id="ARBA00022576"/>
    </source>
</evidence>
<evidence type="ECO:0000256" key="2">
    <source>
        <dbReference type="ARBA" id="ARBA00022571"/>
    </source>
</evidence>
<dbReference type="HAMAP" id="MF_01107">
    <property type="entry name" value="ArgD_aminotrans_3"/>
    <property type="match status" value="1"/>
</dbReference>
<comment type="catalytic activity">
    <reaction evidence="6">
        <text>L-2,4-diaminobutanoate + 2-oxoglutarate = L-aspartate 4-semialdehyde + L-glutamate</text>
        <dbReference type="Rhea" id="RHEA:11160"/>
        <dbReference type="ChEBI" id="CHEBI:16810"/>
        <dbReference type="ChEBI" id="CHEBI:29985"/>
        <dbReference type="ChEBI" id="CHEBI:58761"/>
        <dbReference type="ChEBI" id="CHEBI:537519"/>
        <dbReference type="EC" id="2.6.1.76"/>
    </reaction>
</comment>
<dbReference type="GO" id="GO:0003992">
    <property type="term" value="F:N2-acetyl-L-ornithine:2-oxoglutarate 5-aminotransferase activity"/>
    <property type="evidence" value="ECO:0007669"/>
    <property type="project" value="UniProtKB-UniRule"/>
</dbReference>
<protein>
    <recommendedName>
        <fullName evidence="7">Acetylornithine aminotransferase</fullName>
        <shortName evidence="7">ACOAT</shortName>
        <ecNumber evidence="7">2.6.1.11</ecNumber>
    </recommendedName>
</protein>
<comment type="cofactor">
    <cofactor evidence="7">
        <name>pyridoxal 5'-phosphate</name>
        <dbReference type="ChEBI" id="CHEBI:597326"/>
    </cofactor>
    <text evidence="7">Binds 1 pyridoxal phosphate per subunit.</text>
</comment>
<dbReference type="UniPathway" id="UPA00068">
    <property type="reaction ID" value="UER00109"/>
</dbReference>
<dbReference type="FunFam" id="3.40.640.10:FF:000004">
    <property type="entry name" value="Acetylornithine aminotransferase"/>
    <property type="match status" value="1"/>
</dbReference>
<feature type="binding site" evidence="7">
    <location>
        <position position="305"/>
    </location>
    <ligand>
        <name>N(2)-acetyl-L-ornithine</name>
        <dbReference type="ChEBI" id="CHEBI:57805"/>
    </ligand>
</feature>
<evidence type="ECO:0000313" key="8">
    <source>
        <dbReference type="EMBL" id="ABA50571.1"/>
    </source>
</evidence>
<keyword evidence="7" id="KW-0028">Amino-acid biosynthesis</keyword>
<dbReference type="Pfam" id="PF00202">
    <property type="entry name" value="Aminotran_3"/>
    <property type="match status" value="1"/>
</dbReference>
<keyword evidence="2 7" id="KW-0055">Arginine biosynthesis</keyword>
<comment type="pathway">
    <text evidence="1">Amine and polyamine biosynthesis; ectoine biosynthesis; L-ectoine from L-aspartate 4-semialdehyde: step 1/3.</text>
</comment>
<comment type="subunit">
    <text evidence="7">Homodimer.</text>
</comment>
<evidence type="ECO:0000256" key="7">
    <source>
        <dbReference type="HAMAP-Rule" id="MF_01107"/>
    </source>
</evidence>
<comment type="pathway">
    <text evidence="7">Amino-acid biosynthesis; L-arginine biosynthesis; N(2)-acetyl-L-ornithine from L-glutamate: step 4/4.</text>
</comment>
<dbReference type="KEGG" id="bpm:BURPS1710b_2847"/>
<comment type="miscellaneous">
    <text evidence="7">May also have succinyldiaminopimelate aminotransferase activity, thus carrying out the corresponding step in lysine biosynthesis.</text>
</comment>
<dbReference type="NCBIfam" id="NF002325">
    <property type="entry name" value="PRK01278.1"/>
    <property type="match status" value="1"/>
</dbReference>
<proteinExistence type="inferred from homology"/>
<reference evidence="8 9" key="1">
    <citation type="submission" date="2005-09" db="EMBL/GenBank/DDBJ databases">
        <authorList>
            <person name="Woods D.E."/>
            <person name="Nierman W.C."/>
        </authorList>
    </citation>
    <scope>NUCLEOTIDE SEQUENCE [LARGE SCALE GENOMIC DNA]</scope>
    <source>
        <strain evidence="8 9">1710b</strain>
    </source>
</reference>
<dbReference type="CDD" id="cd00610">
    <property type="entry name" value="OAT_like"/>
    <property type="match status" value="1"/>
</dbReference>
<comment type="similarity">
    <text evidence="7">Belongs to the class-III pyridoxal-phosphate-dependent aminotransferase family. ArgD subfamily.</text>
</comment>
<dbReference type="PANTHER" id="PTHR11986:SF113">
    <property type="entry name" value="SUCCINYLORNITHINE TRANSAMINASE"/>
    <property type="match status" value="1"/>
</dbReference>
<comment type="catalytic activity">
    <reaction evidence="7">
        <text>N(2)-acetyl-L-ornithine + 2-oxoglutarate = N-acetyl-L-glutamate 5-semialdehyde + L-glutamate</text>
        <dbReference type="Rhea" id="RHEA:18049"/>
        <dbReference type="ChEBI" id="CHEBI:16810"/>
        <dbReference type="ChEBI" id="CHEBI:29123"/>
        <dbReference type="ChEBI" id="CHEBI:29985"/>
        <dbReference type="ChEBI" id="CHEBI:57805"/>
        <dbReference type="EC" id="2.6.1.11"/>
    </reaction>
</comment>
<dbReference type="GO" id="GO:0006526">
    <property type="term" value="P:L-arginine biosynthetic process"/>
    <property type="evidence" value="ECO:0007669"/>
    <property type="project" value="UniProtKB-UniRule"/>
</dbReference>
<dbReference type="SUPFAM" id="SSF53383">
    <property type="entry name" value="PLP-dependent transferases"/>
    <property type="match status" value="1"/>
</dbReference>
<feature type="binding site" evidence="7">
    <location>
        <position position="163"/>
    </location>
    <ligand>
        <name>pyridoxal 5'-phosphate</name>
        <dbReference type="ChEBI" id="CHEBI:597326"/>
    </ligand>
</feature>
<dbReference type="NCBIfam" id="NF003468">
    <property type="entry name" value="PRK05093.1"/>
    <property type="match status" value="1"/>
</dbReference>
<dbReference type="InterPro" id="IPR050103">
    <property type="entry name" value="Class-III_PLP-dep_AT"/>
</dbReference>